<evidence type="ECO:0000256" key="1">
    <source>
        <dbReference type="SAM" id="Phobius"/>
    </source>
</evidence>
<comment type="caution">
    <text evidence="2">The sequence shown here is derived from an EMBL/GenBank/DDBJ whole genome shotgun (WGS) entry which is preliminary data.</text>
</comment>
<dbReference type="Proteomes" id="UP000192815">
    <property type="component" value="Unassembled WGS sequence"/>
</dbReference>
<feature type="transmembrane region" description="Helical" evidence="1">
    <location>
        <begin position="46"/>
        <end position="65"/>
    </location>
</feature>
<name>A0A1X0N4J4_9PSED</name>
<accession>A0A1X0N4J4</accession>
<keyword evidence="3" id="KW-1185">Reference proteome</keyword>
<organism evidence="2 3">
    <name type="scientific">Pseudomonas floridensis</name>
    <dbReference type="NCBI Taxonomy" id="1958950"/>
    <lineage>
        <taxon>Bacteria</taxon>
        <taxon>Pseudomonadati</taxon>
        <taxon>Pseudomonadota</taxon>
        <taxon>Gammaproteobacteria</taxon>
        <taxon>Pseudomonadales</taxon>
        <taxon>Pseudomonadaceae</taxon>
        <taxon>Pseudomonas</taxon>
    </lineage>
</organism>
<evidence type="ECO:0000313" key="2">
    <source>
        <dbReference type="EMBL" id="ORC58456.1"/>
    </source>
</evidence>
<keyword evidence="1" id="KW-0812">Transmembrane</keyword>
<keyword evidence="1" id="KW-0472">Membrane</keyword>
<dbReference type="AlphaFoldDB" id="A0A1X0N4J4"/>
<reference evidence="3" key="1">
    <citation type="submission" date="2017-02" db="EMBL/GenBank/DDBJ databases">
        <title>Pseudomonas floridae sp. nov., a novel pathogenic bacterial species isolated from tomato.</title>
        <authorList>
            <person name="Timilsina S."/>
            <person name="Vallad G.E."/>
            <person name="Jones J.B."/>
        </authorList>
    </citation>
    <scope>NUCLEOTIDE SEQUENCE [LARGE SCALE GENOMIC DNA]</scope>
    <source>
        <strain evidence="3">GEV388</strain>
    </source>
</reference>
<gene>
    <name evidence="2" type="ORF">BZK31_15020</name>
</gene>
<protein>
    <submittedName>
        <fullName evidence="2">Uncharacterized protein</fullName>
    </submittedName>
</protein>
<evidence type="ECO:0000313" key="3">
    <source>
        <dbReference type="Proteomes" id="UP000192815"/>
    </source>
</evidence>
<proteinExistence type="predicted"/>
<keyword evidence="1" id="KW-1133">Transmembrane helix</keyword>
<sequence length="70" mass="7739">MAVIIACLGLASFYRAVSILNGEVIERTYRARALPAFQETFGSVPTSVLCVLVGAWLMVVAFKFWRSGQR</sequence>
<dbReference type="EMBL" id="MUIO01000057">
    <property type="protein sequence ID" value="ORC58456.1"/>
    <property type="molecule type" value="Genomic_DNA"/>
</dbReference>